<evidence type="ECO:0000256" key="2">
    <source>
        <dbReference type="ARBA" id="ARBA00022801"/>
    </source>
</evidence>
<dbReference type="SUPFAM" id="SSF49785">
    <property type="entry name" value="Galactose-binding domain-like"/>
    <property type="match status" value="1"/>
</dbReference>
<dbReference type="Proteomes" id="UP000030755">
    <property type="component" value="Unassembled WGS sequence"/>
</dbReference>
<dbReference type="Gene3D" id="2.60.120.260">
    <property type="entry name" value="Galactose-binding domain-like"/>
    <property type="match status" value="1"/>
</dbReference>
<evidence type="ECO:0000313" key="6">
    <source>
        <dbReference type="Proteomes" id="UP000030755"/>
    </source>
</evidence>
<protein>
    <recommendedName>
        <fullName evidence="3">P/Homo B domain-containing protein</fullName>
    </recommendedName>
</protein>
<dbReference type="PROSITE" id="PS51829">
    <property type="entry name" value="P_HOMO_B"/>
    <property type="match status" value="1"/>
</dbReference>
<dbReference type="GO" id="GO:0004252">
    <property type="term" value="F:serine-type endopeptidase activity"/>
    <property type="evidence" value="ECO:0007669"/>
    <property type="project" value="InterPro"/>
</dbReference>
<dbReference type="HOGENOM" id="CLU_2905435_0_0_1"/>
<dbReference type="InterPro" id="IPR002884">
    <property type="entry name" value="P_dom"/>
</dbReference>
<keyword evidence="6" id="KW-1185">Reference proteome</keyword>
<reference evidence="5" key="3">
    <citation type="submission" date="2018-08" db="EMBL/GenBank/DDBJ databases">
        <title>Leveraging single-cell genomics to expand the Fungal Tree of Life.</title>
        <authorList>
            <consortium name="DOE Joint Genome Institute"/>
            <person name="Ahrendt S.R."/>
            <person name="Quandt C.A."/>
            <person name="Ciobanu D."/>
            <person name="Clum A."/>
            <person name="Salamov A."/>
            <person name="Andreopoulos B."/>
            <person name="Cheng J.-F."/>
            <person name="Woyke T."/>
            <person name="Pelin A."/>
            <person name="Henrissat B."/>
            <person name="Reynolds N."/>
            <person name="Benny G.L."/>
            <person name="Smith M.E."/>
            <person name="James T.Y."/>
            <person name="Grigoriev I.V."/>
        </authorList>
    </citation>
    <scope>NUCLEOTIDE SEQUENCE</scope>
    <source>
        <strain evidence="5">CSF55</strain>
    </source>
</reference>
<accession>A0A075B1X3</accession>
<evidence type="ECO:0000259" key="3">
    <source>
        <dbReference type="PROSITE" id="PS51829"/>
    </source>
</evidence>
<name>A0A075B1X3_ROZAC</name>
<evidence type="ECO:0000313" key="5">
    <source>
        <dbReference type="EMBL" id="RKP19771.1"/>
    </source>
</evidence>
<keyword evidence="1" id="KW-0645">Protease</keyword>
<gene>
    <name evidence="4" type="ORF">O9G_005924</name>
    <name evidence="5" type="ORF">ROZALSC1DRAFT_28670</name>
</gene>
<evidence type="ECO:0000313" key="7">
    <source>
        <dbReference type="Proteomes" id="UP000281549"/>
    </source>
</evidence>
<dbReference type="Proteomes" id="UP000281549">
    <property type="component" value="Unassembled WGS sequence"/>
</dbReference>
<evidence type="ECO:0000256" key="1">
    <source>
        <dbReference type="ARBA" id="ARBA00022670"/>
    </source>
</evidence>
<organism evidence="4 6">
    <name type="scientific">Rozella allomycis (strain CSF55)</name>
    <dbReference type="NCBI Taxonomy" id="988480"/>
    <lineage>
        <taxon>Eukaryota</taxon>
        <taxon>Fungi</taxon>
        <taxon>Fungi incertae sedis</taxon>
        <taxon>Cryptomycota</taxon>
        <taxon>Cryptomycota incertae sedis</taxon>
        <taxon>Rozella</taxon>
    </lineage>
</organism>
<evidence type="ECO:0000313" key="4">
    <source>
        <dbReference type="EMBL" id="EPZ36370.1"/>
    </source>
</evidence>
<dbReference type="EMBL" id="KE560573">
    <property type="protein sequence ID" value="EPZ36370.1"/>
    <property type="molecule type" value="Genomic_DNA"/>
</dbReference>
<keyword evidence="2" id="KW-0378">Hydrolase</keyword>
<dbReference type="Pfam" id="PF01483">
    <property type="entry name" value="P_proprotein"/>
    <property type="match status" value="1"/>
</dbReference>
<reference evidence="4 6" key="1">
    <citation type="journal article" date="2013" name="Curr. Biol.">
        <title>Shared signatures of parasitism and phylogenomics unite Cryptomycota and microsporidia.</title>
        <authorList>
            <person name="James T.Y."/>
            <person name="Pelin A."/>
            <person name="Bonen L."/>
            <person name="Ahrendt S."/>
            <person name="Sain D."/>
            <person name="Corradi N."/>
            <person name="Stajich J.E."/>
        </authorList>
    </citation>
    <scope>NUCLEOTIDE SEQUENCE [LARGE SCALE GENOMIC DNA]</scope>
    <source>
        <strain evidence="4 6">CSF55</strain>
        <strain evidence="4 6">CSF55</strain>
    </source>
</reference>
<dbReference type="GO" id="GO:0006508">
    <property type="term" value="P:proteolysis"/>
    <property type="evidence" value="ECO:0007669"/>
    <property type="project" value="UniProtKB-KW"/>
</dbReference>
<dbReference type="OrthoDB" id="300641at2759"/>
<dbReference type="InterPro" id="IPR008979">
    <property type="entry name" value="Galactose-bd-like_sf"/>
</dbReference>
<sequence length="62" mass="6956">MVPKRFNLEQVTIKRGDVEFYLSTPFKTVAQLSTRRQNDNSAEGLSDWTFATDAIVAGCAYP</sequence>
<feature type="domain" description="P/Homo B" evidence="3">
    <location>
        <begin position="1"/>
        <end position="62"/>
    </location>
</feature>
<dbReference type="EMBL" id="ML005164">
    <property type="protein sequence ID" value="RKP19771.1"/>
    <property type="molecule type" value="Genomic_DNA"/>
</dbReference>
<dbReference type="AlphaFoldDB" id="A0A075B1X3"/>
<reference evidence="7" key="2">
    <citation type="journal article" date="2018" name="Nat. Microbiol.">
        <title>Leveraging single-cell genomics to expand the fungal tree of life.</title>
        <authorList>
            <person name="Ahrendt S.R."/>
            <person name="Quandt C.A."/>
            <person name="Ciobanu D."/>
            <person name="Clum A."/>
            <person name="Salamov A."/>
            <person name="Andreopoulos B."/>
            <person name="Cheng J.F."/>
            <person name="Woyke T."/>
            <person name="Pelin A."/>
            <person name="Henrissat B."/>
            <person name="Reynolds N.K."/>
            <person name="Benny G.L."/>
            <person name="Smith M.E."/>
            <person name="James T.Y."/>
            <person name="Grigoriev I.V."/>
        </authorList>
    </citation>
    <scope>NUCLEOTIDE SEQUENCE [LARGE SCALE GENOMIC DNA]</scope>
    <source>
        <strain evidence="7">CSF55</strain>
    </source>
</reference>
<proteinExistence type="predicted"/>